<evidence type="ECO:0000313" key="2">
    <source>
        <dbReference type="Proteomes" id="UP001359559"/>
    </source>
</evidence>
<comment type="caution">
    <text evidence="1">The sequence shown here is derived from an EMBL/GenBank/DDBJ whole genome shotgun (WGS) entry which is preliminary data.</text>
</comment>
<proteinExistence type="predicted"/>
<evidence type="ECO:0000313" key="1">
    <source>
        <dbReference type="EMBL" id="KAK7271278.1"/>
    </source>
</evidence>
<reference evidence="1 2" key="1">
    <citation type="submission" date="2024-01" db="EMBL/GenBank/DDBJ databases">
        <title>The genomes of 5 underutilized Papilionoideae crops provide insights into root nodulation and disease resistance.</title>
        <authorList>
            <person name="Yuan L."/>
        </authorList>
    </citation>
    <scope>NUCLEOTIDE SEQUENCE [LARGE SCALE GENOMIC DNA]</scope>
    <source>
        <strain evidence="1">LY-2023</strain>
        <tissue evidence="1">Leaf</tissue>
    </source>
</reference>
<dbReference type="AlphaFoldDB" id="A0AAN9FG36"/>
<accession>A0AAN9FG36</accession>
<name>A0AAN9FG36_CLITE</name>
<organism evidence="1 2">
    <name type="scientific">Clitoria ternatea</name>
    <name type="common">Butterfly pea</name>
    <dbReference type="NCBI Taxonomy" id="43366"/>
    <lineage>
        <taxon>Eukaryota</taxon>
        <taxon>Viridiplantae</taxon>
        <taxon>Streptophyta</taxon>
        <taxon>Embryophyta</taxon>
        <taxon>Tracheophyta</taxon>
        <taxon>Spermatophyta</taxon>
        <taxon>Magnoliopsida</taxon>
        <taxon>eudicotyledons</taxon>
        <taxon>Gunneridae</taxon>
        <taxon>Pentapetalae</taxon>
        <taxon>rosids</taxon>
        <taxon>fabids</taxon>
        <taxon>Fabales</taxon>
        <taxon>Fabaceae</taxon>
        <taxon>Papilionoideae</taxon>
        <taxon>50 kb inversion clade</taxon>
        <taxon>NPAAA clade</taxon>
        <taxon>indigoferoid/millettioid clade</taxon>
        <taxon>Phaseoleae</taxon>
        <taxon>Clitoria</taxon>
    </lineage>
</organism>
<dbReference type="Proteomes" id="UP001359559">
    <property type="component" value="Unassembled WGS sequence"/>
</dbReference>
<sequence length="108" mass="12797">MFMFTILMGKSVHKENRFEFKSSYDKSCTWRVPPPSKIEDHFKPQIDCVGEAKARTTLLWHRDNFETLIYEKGITSNSENDNTCKMFINYTINWKANETKKLNPKKKV</sequence>
<keyword evidence="2" id="KW-1185">Reference proteome</keyword>
<dbReference type="EMBL" id="JAYKXN010000007">
    <property type="protein sequence ID" value="KAK7271278.1"/>
    <property type="molecule type" value="Genomic_DNA"/>
</dbReference>
<gene>
    <name evidence="1" type="ORF">RJT34_27046</name>
</gene>
<protein>
    <submittedName>
        <fullName evidence="1">Uncharacterized protein</fullName>
    </submittedName>
</protein>